<dbReference type="AlphaFoldDB" id="A0AAU9W0K3"/>
<evidence type="ECO:0000313" key="3">
    <source>
        <dbReference type="EMBL" id="CAH3042716.1"/>
    </source>
</evidence>
<name>A0AAU9W0K3_9CNID</name>
<protein>
    <submittedName>
        <fullName evidence="3">Uncharacterized protein</fullName>
    </submittedName>
</protein>
<keyword evidence="1" id="KW-0812">Transmembrane</keyword>
<evidence type="ECO:0000313" key="4">
    <source>
        <dbReference type="Proteomes" id="UP001159428"/>
    </source>
</evidence>
<keyword evidence="1" id="KW-1133">Transmembrane helix</keyword>
<keyword evidence="2" id="KW-0732">Signal</keyword>
<keyword evidence="1" id="KW-0472">Membrane</keyword>
<accession>A0AAU9W0K3</accession>
<gene>
    <name evidence="3" type="ORF">PMEA_00028975</name>
</gene>
<feature type="non-terminal residue" evidence="3">
    <location>
        <position position="98"/>
    </location>
</feature>
<feature type="signal peptide" evidence="2">
    <location>
        <begin position="1"/>
        <end position="24"/>
    </location>
</feature>
<evidence type="ECO:0000256" key="1">
    <source>
        <dbReference type="SAM" id="Phobius"/>
    </source>
</evidence>
<feature type="chain" id="PRO_5043874546" evidence="2">
    <location>
        <begin position="25"/>
        <end position="98"/>
    </location>
</feature>
<comment type="caution">
    <text evidence="3">The sequence shown here is derived from an EMBL/GenBank/DDBJ whole genome shotgun (WGS) entry which is preliminary data.</text>
</comment>
<feature type="transmembrane region" description="Helical" evidence="1">
    <location>
        <begin position="62"/>
        <end position="82"/>
    </location>
</feature>
<evidence type="ECO:0000256" key="2">
    <source>
        <dbReference type="SAM" id="SignalP"/>
    </source>
</evidence>
<reference evidence="3 4" key="1">
    <citation type="submission" date="2022-05" db="EMBL/GenBank/DDBJ databases">
        <authorList>
            <consortium name="Genoscope - CEA"/>
            <person name="William W."/>
        </authorList>
    </citation>
    <scope>NUCLEOTIDE SEQUENCE [LARGE SCALE GENOMIC DNA]</scope>
</reference>
<sequence>MCPRLTVVFLLVLVAVSMFPQTYAFTAGAGNIEPQSRIGLRYDNSVLTTPAYLSKMISKVRVFFLLVLIAVSMYPRTLAFTAGAGNIRGKRGANNIQV</sequence>
<organism evidence="3 4">
    <name type="scientific">Pocillopora meandrina</name>
    <dbReference type="NCBI Taxonomy" id="46732"/>
    <lineage>
        <taxon>Eukaryota</taxon>
        <taxon>Metazoa</taxon>
        <taxon>Cnidaria</taxon>
        <taxon>Anthozoa</taxon>
        <taxon>Hexacorallia</taxon>
        <taxon>Scleractinia</taxon>
        <taxon>Astrocoeniina</taxon>
        <taxon>Pocilloporidae</taxon>
        <taxon>Pocillopora</taxon>
    </lineage>
</organism>
<keyword evidence="4" id="KW-1185">Reference proteome</keyword>
<proteinExistence type="predicted"/>
<dbReference type="Proteomes" id="UP001159428">
    <property type="component" value="Unassembled WGS sequence"/>
</dbReference>
<dbReference type="EMBL" id="CALNXJ010000006">
    <property type="protein sequence ID" value="CAH3042716.1"/>
    <property type="molecule type" value="Genomic_DNA"/>
</dbReference>